<evidence type="ECO:0000256" key="3">
    <source>
        <dbReference type="ARBA" id="ARBA00022676"/>
    </source>
</evidence>
<dbReference type="EMBL" id="JAPFFF010000003">
    <property type="protein sequence ID" value="KAK8893842.1"/>
    <property type="molecule type" value="Genomic_DNA"/>
</dbReference>
<evidence type="ECO:0000313" key="16">
    <source>
        <dbReference type="Proteomes" id="UP001470230"/>
    </source>
</evidence>
<evidence type="ECO:0000256" key="10">
    <source>
        <dbReference type="ARBA" id="ARBA00031566"/>
    </source>
</evidence>
<dbReference type="Pfam" id="PF13439">
    <property type="entry name" value="Glyco_transf_4"/>
    <property type="match status" value="1"/>
</dbReference>
<evidence type="ECO:0000256" key="4">
    <source>
        <dbReference type="ARBA" id="ARBA00022679"/>
    </source>
</evidence>
<dbReference type="SUPFAM" id="SSF53756">
    <property type="entry name" value="UDP-Glycosyltransferase/glycogen phosphorylase"/>
    <property type="match status" value="1"/>
</dbReference>
<comment type="pathway">
    <text evidence="2">Protein modification; protein glycosylation.</text>
</comment>
<reference evidence="15 16" key="1">
    <citation type="submission" date="2024-04" db="EMBL/GenBank/DDBJ databases">
        <title>Tritrichomonas musculus Genome.</title>
        <authorList>
            <person name="Alves-Ferreira E."/>
            <person name="Grigg M."/>
            <person name="Lorenzi H."/>
            <person name="Galac M."/>
        </authorList>
    </citation>
    <scope>NUCLEOTIDE SEQUENCE [LARGE SCALE GENOMIC DNA]</scope>
    <source>
        <strain evidence="15 16">EAF2021</strain>
    </source>
</reference>
<evidence type="ECO:0000313" key="15">
    <source>
        <dbReference type="EMBL" id="KAK8893842.1"/>
    </source>
</evidence>
<keyword evidence="4" id="KW-0808">Transferase</keyword>
<evidence type="ECO:0000256" key="1">
    <source>
        <dbReference type="ARBA" id="ARBA00004389"/>
    </source>
</evidence>
<dbReference type="Proteomes" id="UP001470230">
    <property type="component" value="Unassembled WGS sequence"/>
</dbReference>
<sequence length="395" mass="45136">MPDYVVVVLGDIGRSPRMQNHSVCLSKLPNSNVHIVGYYESPLFKELSEAKNVHIYKIHPFIELPRFLFPIYAPLKIFWLFLQLLSLFFRLPRFDLIIAQNPPSIPTVPFCWFINFFKGKRFVIDWHNLGFSILKVHRTPGFIVKIAEFLEFFFGRKATAHICVTEALKEYLKERQIESSVVYDRPSELFKPCPEERKRFSEELKINSSDYWLISSTSWTPDEKIGILLEAAEILDNDLSASKRCLSIIITGKGPDQRAFESEVIGRNFKNISFYFEFLPYEDYAKLLGCCDIGVSLHISSSGVDLPMKGLDMIGAGLPLLSVNYQCIRELVDENVNGLLFEDGKDLAELLKKMLISNEISIDKLKAGSVKSSEKKWDTLWTECAKPVLLGSQGN</sequence>
<keyword evidence="7" id="KW-1133">Transmembrane helix</keyword>
<accession>A0ABR2KRT5</accession>
<dbReference type="InterPro" id="IPR001296">
    <property type="entry name" value="Glyco_trans_1"/>
</dbReference>
<keyword evidence="16" id="KW-1185">Reference proteome</keyword>
<organism evidence="15 16">
    <name type="scientific">Tritrichomonas musculus</name>
    <dbReference type="NCBI Taxonomy" id="1915356"/>
    <lineage>
        <taxon>Eukaryota</taxon>
        <taxon>Metamonada</taxon>
        <taxon>Parabasalia</taxon>
        <taxon>Tritrichomonadida</taxon>
        <taxon>Tritrichomonadidae</taxon>
        <taxon>Tritrichomonas</taxon>
    </lineage>
</organism>
<keyword evidence="3 15" id="KW-0328">Glycosyltransferase</keyword>
<keyword evidence="6" id="KW-0256">Endoplasmic reticulum</keyword>
<protein>
    <recommendedName>
        <fullName evidence="10">Beta-1,4-mannosyltransferase</fullName>
    </recommendedName>
    <alternativeName>
        <fullName evidence="11">GDP-Man:GlcNAc2-PP-dolichol mannosyltransferase</fullName>
    </alternativeName>
    <alternativeName>
        <fullName evidence="9">GDP-mannose-dolichol diphosphochitobiose mannosyltransferase</fullName>
    </alternativeName>
</protein>
<dbReference type="PANTHER" id="PTHR13036">
    <property type="entry name" value="BETA1,4 MANNOSYLTRANSFERASE"/>
    <property type="match status" value="1"/>
</dbReference>
<dbReference type="GO" id="GO:0016757">
    <property type="term" value="F:glycosyltransferase activity"/>
    <property type="evidence" value="ECO:0007669"/>
    <property type="project" value="UniProtKB-KW"/>
</dbReference>
<name>A0ABR2KRT5_9EUKA</name>
<evidence type="ECO:0000256" key="11">
    <source>
        <dbReference type="ARBA" id="ARBA00033088"/>
    </source>
</evidence>
<dbReference type="InterPro" id="IPR028098">
    <property type="entry name" value="Glyco_trans_4-like_N"/>
</dbReference>
<evidence type="ECO:0000256" key="7">
    <source>
        <dbReference type="ARBA" id="ARBA00022989"/>
    </source>
</evidence>
<evidence type="ECO:0000256" key="6">
    <source>
        <dbReference type="ARBA" id="ARBA00022824"/>
    </source>
</evidence>
<dbReference type="Pfam" id="PF00534">
    <property type="entry name" value="Glycos_transf_1"/>
    <property type="match status" value="1"/>
</dbReference>
<gene>
    <name evidence="15" type="ORF">M9Y10_022271</name>
</gene>
<evidence type="ECO:0000256" key="12">
    <source>
        <dbReference type="ARBA" id="ARBA00045071"/>
    </source>
</evidence>
<evidence type="ECO:0000256" key="2">
    <source>
        <dbReference type="ARBA" id="ARBA00004922"/>
    </source>
</evidence>
<feature type="domain" description="Glycosyltransferase subfamily 4-like N-terminal" evidence="14">
    <location>
        <begin position="59"/>
        <end position="178"/>
    </location>
</feature>
<evidence type="ECO:0000259" key="14">
    <source>
        <dbReference type="Pfam" id="PF13439"/>
    </source>
</evidence>
<dbReference type="PANTHER" id="PTHR13036:SF0">
    <property type="entry name" value="CHITOBIOSYLDIPHOSPHODOLICHOL BETA-MANNOSYLTRANSFERASE"/>
    <property type="match status" value="1"/>
</dbReference>
<keyword evidence="8" id="KW-0472">Membrane</keyword>
<comment type="caution">
    <text evidence="15">The sequence shown here is derived from an EMBL/GenBank/DDBJ whole genome shotgun (WGS) entry which is preliminary data.</text>
</comment>
<keyword evidence="5" id="KW-0812">Transmembrane</keyword>
<feature type="domain" description="Glycosyl transferase family 1" evidence="13">
    <location>
        <begin position="197"/>
        <end position="358"/>
    </location>
</feature>
<evidence type="ECO:0000256" key="9">
    <source>
        <dbReference type="ARBA" id="ARBA00031434"/>
    </source>
</evidence>
<comment type="catalytic activity">
    <reaction evidence="12">
        <text>an N,N'-diacetylchitobiosyl-diphospho-di-trans,poly-cis-dolichol + GDP-alpha-D-mannose = a beta-D-Man-(1-&gt;4)-beta-D-GlcNAc-(1-&gt;4)-alpha-D-GlcNAc-diphospho-di-trans,poly-cis-dolichol + GDP + H(+)</text>
        <dbReference type="Rhea" id="RHEA:13865"/>
        <dbReference type="Rhea" id="RHEA-COMP:19510"/>
        <dbReference type="Rhea" id="RHEA-COMP:19511"/>
        <dbReference type="ChEBI" id="CHEBI:15378"/>
        <dbReference type="ChEBI" id="CHEBI:57269"/>
        <dbReference type="ChEBI" id="CHEBI:57527"/>
        <dbReference type="ChEBI" id="CHEBI:58189"/>
        <dbReference type="ChEBI" id="CHEBI:58472"/>
        <dbReference type="EC" id="2.4.1.142"/>
    </reaction>
    <physiologicalReaction direction="left-to-right" evidence="12">
        <dbReference type="Rhea" id="RHEA:13866"/>
    </physiologicalReaction>
</comment>
<proteinExistence type="predicted"/>
<evidence type="ECO:0000256" key="5">
    <source>
        <dbReference type="ARBA" id="ARBA00022692"/>
    </source>
</evidence>
<dbReference type="Gene3D" id="3.40.50.2000">
    <property type="entry name" value="Glycogen Phosphorylase B"/>
    <property type="match status" value="2"/>
</dbReference>
<evidence type="ECO:0000256" key="8">
    <source>
        <dbReference type="ARBA" id="ARBA00023136"/>
    </source>
</evidence>
<comment type="subcellular location">
    <subcellularLocation>
        <location evidence="1">Endoplasmic reticulum membrane</location>
        <topology evidence="1">Single-pass membrane protein</topology>
    </subcellularLocation>
</comment>
<evidence type="ECO:0000259" key="13">
    <source>
        <dbReference type="Pfam" id="PF00534"/>
    </source>
</evidence>
<dbReference type="InterPro" id="IPR026051">
    <property type="entry name" value="ALG1-like"/>
</dbReference>